<proteinExistence type="predicted"/>
<dbReference type="AlphaFoldDB" id="A0A0F0H561"/>
<dbReference type="Proteomes" id="UP000033393">
    <property type="component" value="Unassembled WGS sequence"/>
</dbReference>
<sequence length="262" mass="27357">MAVVPVHVPVESANGRRLTAVANCTDVLVTAPAQGQVEGTTGVRPAVVSHKEPLEALQGLRQELGSSSPVDLLLADSTDVPIAALSHVFRTTGIPRRTSFHDDGAWLPASGGRGMTVTAVSREESLEALQGLRQELGGSGPVDLLFADSTDVPIAALSHVFRTTGIPRRTSFHDDGAWLPASGGRGMTATAVSREQKLEALQALRQKPCGPGPVNLLFAGPASADVLVAAPAHARRHSTAPLRRGTFHDTAIRCSEPLEAAT</sequence>
<gene>
    <name evidence="1" type="ORF">UK23_12275</name>
</gene>
<organism evidence="1 2">
    <name type="scientific">Lentzea aerocolonigenes</name>
    <name type="common">Lechevalieria aerocolonigenes</name>
    <name type="synonym">Saccharothrix aerocolonigenes</name>
    <dbReference type="NCBI Taxonomy" id="68170"/>
    <lineage>
        <taxon>Bacteria</taxon>
        <taxon>Bacillati</taxon>
        <taxon>Actinomycetota</taxon>
        <taxon>Actinomycetes</taxon>
        <taxon>Pseudonocardiales</taxon>
        <taxon>Pseudonocardiaceae</taxon>
        <taxon>Lentzea</taxon>
    </lineage>
</organism>
<dbReference type="PATRIC" id="fig|68170.10.peg.1775"/>
<evidence type="ECO:0000313" key="1">
    <source>
        <dbReference type="EMBL" id="KJK49991.1"/>
    </source>
</evidence>
<name>A0A0F0H561_LENAE</name>
<protein>
    <submittedName>
        <fullName evidence="1">Uncharacterized protein</fullName>
    </submittedName>
</protein>
<comment type="caution">
    <text evidence="1">The sequence shown here is derived from an EMBL/GenBank/DDBJ whole genome shotgun (WGS) entry which is preliminary data.</text>
</comment>
<dbReference type="RefSeq" id="WP_045311587.1">
    <property type="nucleotide sequence ID" value="NZ_JYJG01000069.1"/>
</dbReference>
<keyword evidence="2" id="KW-1185">Reference proteome</keyword>
<evidence type="ECO:0000313" key="2">
    <source>
        <dbReference type="Proteomes" id="UP000033393"/>
    </source>
</evidence>
<reference evidence="1 2" key="1">
    <citation type="submission" date="2015-02" db="EMBL/GenBank/DDBJ databases">
        <authorList>
            <person name="Ju K.-S."/>
            <person name="Doroghazi J.R."/>
            <person name="Metcalf W."/>
        </authorList>
    </citation>
    <scope>NUCLEOTIDE SEQUENCE [LARGE SCALE GENOMIC DNA]</scope>
    <source>
        <strain evidence="1 2">NRRL B-16140</strain>
    </source>
</reference>
<dbReference type="EMBL" id="JYJG01000069">
    <property type="protein sequence ID" value="KJK49991.1"/>
    <property type="molecule type" value="Genomic_DNA"/>
</dbReference>
<accession>A0A0F0H561</accession>